<accession>A0A0P0P1M0</accession>
<feature type="domain" description="CheR-type methyltransferase" evidence="6">
    <location>
        <begin position="1"/>
        <end position="254"/>
    </location>
</feature>
<reference evidence="7 8" key="1">
    <citation type="submission" date="2015-10" db="EMBL/GenBank/DDBJ databases">
        <title>Conservation of the essential genome among Caulobacter and Brevundimonas species.</title>
        <authorList>
            <person name="Scott D."/>
            <person name="Ely B."/>
        </authorList>
    </citation>
    <scope>NUCLEOTIDE SEQUENCE [LARGE SCALE GENOMIC DNA]</scope>
    <source>
        <strain evidence="7 8">CB4</strain>
    </source>
</reference>
<comment type="catalytic activity">
    <reaction evidence="1">
        <text>L-glutamyl-[protein] + S-adenosyl-L-methionine = [protein]-L-glutamate 5-O-methyl ester + S-adenosyl-L-homocysteine</text>
        <dbReference type="Rhea" id="RHEA:24452"/>
        <dbReference type="Rhea" id="RHEA-COMP:10208"/>
        <dbReference type="Rhea" id="RHEA-COMP:10311"/>
        <dbReference type="ChEBI" id="CHEBI:29973"/>
        <dbReference type="ChEBI" id="CHEBI:57856"/>
        <dbReference type="ChEBI" id="CHEBI:59789"/>
        <dbReference type="ChEBI" id="CHEBI:82795"/>
        <dbReference type="EC" id="2.1.1.80"/>
    </reaction>
</comment>
<sequence length="277" mass="30711">MSTPDLKHFRDLLQSRTGIVLDASKGYLINTRLASVAGTSGYETVDALLADIRKAPVERIVEAAIDAMTTNETLFFRDQKPFDLLRRTFVDLGRNRRGPIRLWSAACSTGQEPYSIAMLWQEVAHLLPGVSLEIMATDLSRECLAKAQAGIYSGFEVQRGLPVQKLMKHFERVGESWQIKGDVRSAVTWRRFNLLDNPSHLGRFDIVFCRNVLIYFDTSTRKAILERIAGQVVDDGYLVLGASETVMGVTNAFQAGPDAGLYLKTSATRPAAARLTA</sequence>
<dbReference type="PANTHER" id="PTHR24422">
    <property type="entry name" value="CHEMOTAXIS PROTEIN METHYLTRANSFERASE"/>
    <property type="match status" value="1"/>
</dbReference>
<dbReference type="GO" id="GO:0032259">
    <property type="term" value="P:methylation"/>
    <property type="evidence" value="ECO:0007669"/>
    <property type="project" value="UniProtKB-KW"/>
</dbReference>
<dbReference type="PANTHER" id="PTHR24422:SF21">
    <property type="entry name" value="CHEMOTAXIS PROTEIN METHYLTRANSFERASE 1"/>
    <property type="match status" value="1"/>
</dbReference>
<dbReference type="InterPro" id="IPR000780">
    <property type="entry name" value="CheR_MeTrfase"/>
</dbReference>
<keyword evidence="5" id="KW-0949">S-adenosyl-L-methionine</keyword>
<dbReference type="EC" id="2.1.1.80" evidence="2"/>
<gene>
    <name evidence="7" type="ORF">AQ619_12645</name>
</gene>
<protein>
    <recommendedName>
        <fullName evidence="2">protein-glutamate O-methyltransferase</fullName>
        <ecNumber evidence="2">2.1.1.80</ecNumber>
    </recommendedName>
</protein>
<organism evidence="7 8">
    <name type="scientific">Caulobacter henricii</name>
    <dbReference type="NCBI Taxonomy" id="69395"/>
    <lineage>
        <taxon>Bacteria</taxon>
        <taxon>Pseudomonadati</taxon>
        <taxon>Pseudomonadota</taxon>
        <taxon>Alphaproteobacteria</taxon>
        <taxon>Caulobacterales</taxon>
        <taxon>Caulobacteraceae</taxon>
        <taxon>Caulobacter</taxon>
    </lineage>
</organism>
<dbReference type="InterPro" id="IPR036804">
    <property type="entry name" value="CheR_N_sf"/>
</dbReference>
<dbReference type="PRINTS" id="PR00996">
    <property type="entry name" value="CHERMTFRASE"/>
</dbReference>
<dbReference type="PROSITE" id="PS50123">
    <property type="entry name" value="CHER"/>
    <property type="match status" value="1"/>
</dbReference>
<dbReference type="Gene3D" id="1.10.155.10">
    <property type="entry name" value="Chemotaxis receptor methyltransferase CheR, N-terminal domain"/>
    <property type="match status" value="1"/>
</dbReference>
<name>A0A0P0P1M0_9CAUL</name>
<evidence type="ECO:0000256" key="3">
    <source>
        <dbReference type="ARBA" id="ARBA00022603"/>
    </source>
</evidence>
<dbReference type="GO" id="GO:0008983">
    <property type="term" value="F:protein-glutamate O-methyltransferase activity"/>
    <property type="evidence" value="ECO:0007669"/>
    <property type="project" value="UniProtKB-EC"/>
</dbReference>
<dbReference type="InterPro" id="IPR050903">
    <property type="entry name" value="Bact_Chemotaxis_MeTrfase"/>
</dbReference>
<dbReference type="InterPro" id="IPR022642">
    <property type="entry name" value="CheR_C"/>
</dbReference>
<dbReference type="InterPro" id="IPR029063">
    <property type="entry name" value="SAM-dependent_MTases_sf"/>
</dbReference>
<dbReference type="Proteomes" id="UP000056905">
    <property type="component" value="Chromosome"/>
</dbReference>
<evidence type="ECO:0000256" key="5">
    <source>
        <dbReference type="ARBA" id="ARBA00022691"/>
    </source>
</evidence>
<dbReference type="AlphaFoldDB" id="A0A0P0P1M0"/>
<dbReference type="STRING" id="69395.AQ619_12645"/>
<evidence type="ECO:0000256" key="1">
    <source>
        <dbReference type="ARBA" id="ARBA00001541"/>
    </source>
</evidence>
<evidence type="ECO:0000313" key="8">
    <source>
        <dbReference type="Proteomes" id="UP000056905"/>
    </source>
</evidence>
<dbReference type="RefSeq" id="WP_062148117.1">
    <property type="nucleotide sequence ID" value="NZ_CP013002.1"/>
</dbReference>
<dbReference type="SUPFAM" id="SSF47757">
    <property type="entry name" value="Chemotaxis receptor methyltransferase CheR, N-terminal domain"/>
    <property type="match status" value="1"/>
</dbReference>
<evidence type="ECO:0000313" key="7">
    <source>
        <dbReference type="EMBL" id="ALL14117.1"/>
    </source>
</evidence>
<keyword evidence="3" id="KW-0489">Methyltransferase</keyword>
<evidence type="ECO:0000259" key="6">
    <source>
        <dbReference type="PROSITE" id="PS50123"/>
    </source>
</evidence>
<dbReference type="KEGG" id="chq:AQ619_12645"/>
<dbReference type="EMBL" id="CP013002">
    <property type="protein sequence ID" value="ALL14117.1"/>
    <property type="molecule type" value="Genomic_DNA"/>
</dbReference>
<keyword evidence="4" id="KW-0808">Transferase</keyword>
<dbReference type="Gene3D" id="3.40.50.150">
    <property type="entry name" value="Vaccinia Virus protein VP39"/>
    <property type="match status" value="1"/>
</dbReference>
<keyword evidence="8" id="KW-1185">Reference proteome</keyword>
<dbReference type="SUPFAM" id="SSF53335">
    <property type="entry name" value="S-adenosyl-L-methionine-dependent methyltransferases"/>
    <property type="match status" value="1"/>
</dbReference>
<evidence type="ECO:0000256" key="4">
    <source>
        <dbReference type="ARBA" id="ARBA00022679"/>
    </source>
</evidence>
<proteinExistence type="predicted"/>
<dbReference type="OrthoDB" id="9816309at2"/>
<dbReference type="Pfam" id="PF03705">
    <property type="entry name" value="CheR_N"/>
    <property type="match status" value="1"/>
</dbReference>
<dbReference type="Pfam" id="PF01739">
    <property type="entry name" value="CheR"/>
    <property type="match status" value="1"/>
</dbReference>
<dbReference type="InterPro" id="IPR022641">
    <property type="entry name" value="CheR_N"/>
</dbReference>
<evidence type="ECO:0000256" key="2">
    <source>
        <dbReference type="ARBA" id="ARBA00012534"/>
    </source>
</evidence>
<dbReference type="SMART" id="SM00138">
    <property type="entry name" value="MeTrc"/>
    <property type="match status" value="1"/>
</dbReference>